<dbReference type="RefSeq" id="WP_311513985.1">
    <property type="nucleotide sequence ID" value="NZ_JAVREP010000024.1"/>
</dbReference>
<evidence type="ECO:0000313" key="5">
    <source>
        <dbReference type="Proteomes" id="UP001183390"/>
    </source>
</evidence>
<keyword evidence="5" id="KW-1185">Reference proteome</keyword>
<accession>A0ABU2MFL9</accession>
<dbReference type="Proteomes" id="UP001183390">
    <property type="component" value="Unassembled WGS sequence"/>
</dbReference>
<organism evidence="4 5">
    <name type="scientific">Nocardiopsis lambiniae</name>
    <dbReference type="NCBI Taxonomy" id="3075539"/>
    <lineage>
        <taxon>Bacteria</taxon>
        <taxon>Bacillati</taxon>
        <taxon>Actinomycetota</taxon>
        <taxon>Actinomycetes</taxon>
        <taxon>Streptosporangiales</taxon>
        <taxon>Nocardiopsidaceae</taxon>
        <taxon>Nocardiopsis</taxon>
    </lineage>
</organism>
<evidence type="ECO:0000256" key="1">
    <source>
        <dbReference type="SAM" id="MobiDB-lite"/>
    </source>
</evidence>
<name>A0ABU2MFL9_9ACTN</name>
<dbReference type="EMBL" id="JAVREP010000024">
    <property type="protein sequence ID" value="MDT0331493.1"/>
    <property type="molecule type" value="Genomic_DNA"/>
</dbReference>
<evidence type="ECO:0000313" key="4">
    <source>
        <dbReference type="EMBL" id="MDT0331493.1"/>
    </source>
</evidence>
<dbReference type="InterPro" id="IPR038637">
    <property type="entry name" value="NPCBM_sf"/>
</dbReference>
<gene>
    <name evidence="4" type="ORF">RM479_24040</name>
</gene>
<feature type="transmembrane region" description="Helical" evidence="2">
    <location>
        <begin position="7"/>
        <end position="29"/>
    </location>
</feature>
<dbReference type="Pfam" id="PF08305">
    <property type="entry name" value="NPCBM"/>
    <property type="match status" value="1"/>
</dbReference>
<dbReference type="InterPro" id="IPR013222">
    <property type="entry name" value="Glyco_hyd_98_carb-bd"/>
</dbReference>
<sequence length="301" mass="31967">MWRTRFFLWATWSLWLLAVLGLAAWLLWIGGGITEAASWEFFSWSAGSLTAIVAVLGTFTVFVLRGTRTPEEEGAPPWPHKRVEWTRAAVCFSLTVVLIGGVLLGGAGQHVAHLLKESVAERTGAAGNGAGNPGTSETATPEIDDPSEGTGEGVAVTSSPDDPQEDVSAPVSPSPERKSLLGLSRTSSTHHQDTGTVRVGGDTYTEAVHLGSCALCSMEYDLGKDWTTFEATIGLADDSEEGAEVTFRMYADSDPVLSHTLSRGEVEEISIDVAGALYLKLEAERVSSGGIAVWGDPAVFR</sequence>
<evidence type="ECO:0000256" key="2">
    <source>
        <dbReference type="SAM" id="Phobius"/>
    </source>
</evidence>
<dbReference type="SMART" id="SM00776">
    <property type="entry name" value="NPCBM"/>
    <property type="match status" value="1"/>
</dbReference>
<proteinExistence type="predicted"/>
<dbReference type="Gene3D" id="2.60.120.1060">
    <property type="entry name" value="NPCBM/NEW2 domain"/>
    <property type="match status" value="1"/>
</dbReference>
<feature type="domain" description="Glycosyl hydrolase family 98 putative carbohydrate-binding module" evidence="3">
    <location>
        <begin position="175"/>
        <end position="301"/>
    </location>
</feature>
<keyword evidence="2" id="KW-0812">Transmembrane</keyword>
<feature type="transmembrane region" description="Helical" evidence="2">
    <location>
        <begin position="85"/>
        <end position="107"/>
    </location>
</feature>
<keyword evidence="2" id="KW-1133">Transmembrane helix</keyword>
<evidence type="ECO:0000259" key="3">
    <source>
        <dbReference type="SMART" id="SM00776"/>
    </source>
</evidence>
<comment type="caution">
    <text evidence="4">The sequence shown here is derived from an EMBL/GenBank/DDBJ whole genome shotgun (WGS) entry which is preliminary data.</text>
</comment>
<keyword evidence="2" id="KW-0472">Membrane</keyword>
<dbReference type="SUPFAM" id="SSF49785">
    <property type="entry name" value="Galactose-binding domain-like"/>
    <property type="match status" value="1"/>
</dbReference>
<reference evidence="5" key="1">
    <citation type="submission" date="2023-07" db="EMBL/GenBank/DDBJ databases">
        <title>30 novel species of actinomycetes from the DSMZ collection.</title>
        <authorList>
            <person name="Nouioui I."/>
        </authorList>
    </citation>
    <scope>NUCLEOTIDE SEQUENCE [LARGE SCALE GENOMIC DNA]</scope>
    <source>
        <strain evidence="5">DSM 44743</strain>
    </source>
</reference>
<feature type="region of interest" description="Disordered" evidence="1">
    <location>
        <begin position="124"/>
        <end position="198"/>
    </location>
</feature>
<dbReference type="InterPro" id="IPR008979">
    <property type="entry name" value="Galactose-bd-like_sf"/>
</dbReference>
<feature type="transmembrane region" description="Helical" evidence="2">
    <location>
        <begin position="41"/>
        <end position="64"/>
    </location>
</feature>
<protein>
    <submittedName>
        <fullName evidence="4">NPCBM/NEW2 domain-containing protein</fullName>
    </submittedName>
</protein>